<comment type="subunit">
    <text evidence="3">UreD, UreF and UreG form a complex that acts as a GTP-hydrolysis-dependent molecular chaperone, activating the urease apoprotein by helping to assemble the nickel containing metallocenter of UreC. The UreE protein probably delivers the nickel.</text>
</comment>
<dbReference type="RefSeq" id="WP_210805715.1">
    <property type="nucleotide sequence ID" value="NZ_JAGQDG010000001.1"/>
</dbReference>
<evidence type="ECO:0000313" key="5">
    <source>
        <dbReference type="Proteomes" id="UP000672097"/>
    </source>
</evidence>
<dbReference type="Pfam" id="PF01774">
    <property type="entry name" value="UreD"/>
    <property type="match status" value="1"/>
</dbReference>
<dbReference type="HAMAP" id="MF_01384">
    <property type="entry name" value="UreD"/>
    <property type="match status" value="1"/>
</dbReference>
<evidence type="ECO:0000256" key="2">
    <source>
        <dbReference type="ARBA" id="ARBA00023186"/>
    </source>
</evidence>
<proteinExistence type="inferred from homology"/>
<comment type="caution">
    <text evidence="4">The sequence shown here is derived from an EMBL/GenBank/DDBJ whole genome shotgun (WGS) entry which is preliminary data.</text>
</comment>
<keyword evidence="2 3" id="KW-0143">Chaperone</keyword>
<dbReference type="InterPro" id="IPR002669">
    <property type="entry name" value="UreD"/>
</dbReference>
<accession>A0ABS5DSK9</accession>
<organism evidence="4 5">
    <name type="scientific">Ideonella paludis</name>
    <dbReference type="NCBI Taxonomy" id="1233411"/>
    <lineage>
        <taxon>Bacteria</taxon>
        <taxon>Pseudomonadati</taxon>
        <taxon>Pseudomonadota</taxon>
        <taxon>Betaproteobacteria</taxon>
        <taxon>Burkholderiales</taxon>
        <taxon>Sphaerotilaceae</taxon>
        <taxon>Ideonella</taxon>
    </lineage>
</organism>
<comment type="function">
    <text evidence="3">Required for maturation of urease via the functional incorporation of the urease nickel metallocenter.</text>
</comment>
<evidence type="ECO:0000256" key="3">
    <source>
        <dbReference type="HAMAP-Rule" id="MF_01384"/>
    </source>
</evidence>
<comment type="subcellular location">
    <subcellularLocation>
        <location evidence="3">Cytoplasm</location>
    </subcellularLocation>
</comment>
<gene>
    <name evidence="3" type="primary">ureD</name>
    <name evidence="4" type="ORF">KAK11_02250</name>
</gene>
<keyword evidence="5" id="KW-1185">Reference proteome</keyword>
<keyword evidence="3" id="KW-0963">Cytoplasm</keyword>
<name>A0ABS5DSK9_9BURK</name>
<dbReference type="Proteomes" id="UP000672097">
    <property type="component" value="Unassembled WGS sequence"/>
</dbReference>
<comment type="similarity">
    <text evidence="1 3">Belongs to the UreD family.</text>
</comment>
<dbReference type="PANTHER" id="PTHR33643:SF1">
    <property type="entry name" value="UREASE ACCESSORY PROTEIN D"/>
    <property type="match status" value="1"/>
</dbReference>
<evidence type="ECO:0000256" key="1">
    <source>
        <dbReference type="ARBA" id="ARBA00007177"/>
    </source>
</evidence>
<sequence length="278" mass="30083">MPWLATLDLRYTLDAQGRTISQEQHSGPMRVLQRLYPEGPALAQHVLLHPPGGLVAGDSLTLSVHLAAQSQALITTPGAARFYRSEGEPALQAVHLHLAEGAQLEWLPMETLAYPGCKGRNALTMHLAPGARLLGWDVLALGLPAAEQPFLHGDIHQHLQWPGVWLEHGQINAQDQALMHGPTGLAGHSTLGTLWLASGSPWTEAEREALLDAARSVLGQAPHSSLLCGATSPDPRLIVLRAVAHQVEPLMNALRAVRLAWRPMALGRAAVEPRVWRM</sequence>
<evidence type="ECO:0000313" key="4">
    <source>
        <dbReference type="EMBL" id="MBQ0934133.1"/>
    </source>
</evidence>
<protein>
    <recommendedName>
        <fullName evidence="3">Urease accessory protein UreD</fullName>
    </recommendedName>
</protein>
<keyword evidence="3" id="KW-0996">Nickel insertion</keyword>
<reference evidence="4 5" key="1">
    <citation type="submission" date="2021-04" db="EMBL/GenBank/DDBJ databases">
        <title>The genome sequence of type strain Ideonella paludis KCTC 32238.</title>
        <authorList>
            <person name="Liu Y."/>
        </authorList>
    </citation>
    <scope>NUCLEOTIDE SEQUENCE [LARGE SCALE GENOMIC DNA]</scope>
    <source>
        <strain evidence="4 5">KCTC 32238</strain>
    </source>
</reference>
<dbReference type="EMBL" id="JAGQDG010000001">
    <property type="protein sequence ID" value="MBQ0934133.1"/>
    <property type="molecule type" value="Genomic_DNA"/>
</dbReference>
<dbReference type="PANTHER" id="PTHR33643">
    <property type="entry name" value="UREASE ACCESSORY PROTEIN D"/>
    <property type="match status" value="1"/>
</dbReference>